<evidence type="ECO:0000313" key="3">
    <source>
        <dbReference type="EMBL" id="CEP64325.1"/>
    </source>
</evidence>
<dbReference type="OrthoDB" id="5348546at2759"/>
<dbReference type="EMBL" id="LN736370">
    <property type="protein sequence ID" value="CEP64325.1"/>
    <property type="molecule type" value="Genomic_DNA"/>
</dbReference>
<feature type="region of interest" description="Disordered" evidence="1">
    <location>
        <begin position="407"/>
        <end position="472"/>
    </location>
</feature>
<dbReference type="SMART" id="SM00240">
    <property type="entry name" value="FHA"/>
    <property type="match status" value="1"/>
</dbReference>
<dbReference type="Pfam" id="PF00498">
    <property type="entry name" value="FHA"/>
    <property type="match status" value="1"/>
</dbReference>
<keyword evidence="4" id="KW-1185">Reference proteome</keyword>
<feature type="region of interest" description="Disordered" evidence="1">
    <location>
        <begin position="1"/>
        <end position="20"/>
    </location>
</feature>
<feature type="compositionally biased region" description="Basic and acidic residues" evidence="1">
    <location>
        <begin position="419"/>
        <end position="439"/>
    </location>
</feature>
<evidence type="ECO:0000256" key="1">
    <source>
        <dbReference type="SAM" id="MobiDB-lite"/>
    </source>
</evidence>
<dbReference type="InterPro" id="IPR008984">
    <property type="entry name" value="SMAD_FHA_dom_sf"/>
</dbReference>
<sequence length="591" mass="66150">MPALYPPSSPIASFRDEENDPFYQPVEKESVSTLNFFKKKAGITGHVAQYPTPNPSSTLGVSSPLKTSAKHNSSSQTPSDCEFEQELRHEIGSSRLQKLAQPLDIFLDSRVETRVSVGRKNNLCDVVLPRHKNVSRLHAFVTYSPATKQVKVECKGTNGLIVVFPVKLDLKLAVSSEYANTYRLVEETSSDIVLATKELVRDTRLTSFVVLQGETVYMPYVENTRLDFRQAECRMIIKQALDDQFDDLHNETETEDELQALNITSDDFPQEPHTPTRKMVPVSTYLKPTLPAGTEQNSASMVSQSVPKMAEKNFNNDSKKDQSVVGVTNSAAKNQTNTSPWPRPDAKKPALSEAKDSPKSAKLAKKPVKTMKAADDTRSHTVPQVQPAAIVEAKIKDSAAPAIEQHTEVPPELHQTPRKQKETSAQRKETAPLSDAHDNSRRRKYASPSPKKNHKRKNKPQQPNFSSEDVLSQMASRGVAPVDLQHVLANHLAFSNVQQVPFSQLQEVNSTISKLKHFELRALLKAEKCIGVIYREGKDAAGKPLDEEYYYDLENDSDNNRRQLVSSLKGGRTGLRNCRKVHKQYFWKKPT</sequence>
<gene>
    <name evidence="3" type="ORF">LALA0_S11e01552g</name>
</gene>
<dbReference type="SUPFAM" id="SSF49879">
    <property type="entry name" value="SMAD/FHA domain"/>
    <property type="match status" value="1"/>
</dbReference>
<dbReference type="Proteomes" id="UP000054304">
    <property type="component" value="Unassembled WGS sequence"/>
</dbReference>
<feature type="compositionally biased region" description="Basic residues" evidence="1">
    <location>
        <begin position="440"/>
        <end position="459"/>
    </location>
</feature>
<feature type="domain" description="FHA" evidence="2">
    <location>
        <begin position="115"/>
        <end position="162"/>
    </location>
</feature>
<protein>
    <submittedName>
        <fullName evidence="3">LALA0S11e01552g1_1</fullName>
    </submittedName>
</protein>
<dbReference type="CDD" id="cd22699">
    <property type="entry name" value="FHA_PLM2-like"/>
    <property type="match status" value="1"/>
</dbReference>
<feature type="compositionally biased region" description="Polar residues" evidence="1">
    <location>
        <begin position="330"/>
        <end position="340"/>
    </location>
</feature>
<organism evidence="3 4">
    <name type="scientific">Lachancea lanzarotensis</name>
    <dbReference type="NCBI Taxonomy" id="1245769"/>
    <lineage>
        <taxon>Eukaryota</taxon>
        <taxon>Fungi</taxon>
        <taxon>Dikarya</taxon>
        <taxon>Ascomycota</taxon>
        <taxon>Saccharomycotina</taxon>
        <taxon>Saccharomycetes</taxon>
        <taxon>Saccharomycetales</taxon>
        <taxon>Saccharomycetaceae</taxon>
        <taxon>Lachancea</taxon>
    </lineage>
</organism>
<feature type="region of interest" description="Disordered" evidence="1">
    <location>
        <begin position="46"/>
        <end position="79"/>
    </location>
</feature>
<dbReference type="InterPro" id="IPR000253">
    <property type="entry name" value="FHA_dom"/>
</dbReference>
<feature type="compositionally biased region" description="Basic and acidic residues" evidence="1">
    <location>
        <begin position="344"/>
        <end position="359"/>
    </location>
</feature>
<dbReference type="RefSeq" id="XP_022630533.1">
    <property type="nucleotide sequence ID" value="XM_022775153.1"/>
</dbReference>
<evidence type="ECO:0000313" key="4">
    <source>
        <dbReference type="Proteomes" id="UP000054304"/>
    </source>
</evidence>
<dbReference type="PROSITE" id="PS50006">
    <property type="entry name" value="FHA_DOMAIN"/>
    <property type="match status" value="1"/>
</dbReference>
<dbReference type="HOGENOM" id="CLU_027153_0_0_1"/>
<feature type="region of interest" description="Disordered" evidence="1">
    <location>
        <begin position="330"/>
        <end position="387"/>
    </location>
</feature>
<evidence type="ECO:0000259" key="2">
    <source>
        <dbReference type="PROSITE" id="PS50006"/>
    </source>
</evidence>
<reference evidence="3 4" key="1">
    <citation type="submission" date="2014-12" db="EMBL/GenBank/DDBJ databases">
        <authorList>
            <person name="Neuveglise Cecile"/>
        </authorList>
    </citation>
    <scope>NUCLEOTIDE SEQUENCE [LARGE SCALE GENOMIC DNA]</scope>
    <source>
        <strain evidence="3 4">CBS 12615</strain>
    </source>
</reference>
<feature type="compositionally biased region" description="Polar residues" evidence="1">
    <location>
        <begin position="460"/>
        <end position="472"/>
    </location>
</feature>
<feature type="compositionally biased region" description="Polar residues" evidence="1">
    <location>
        <begin position="55"/>
        <end position="79"/>
    </location>
</feature>
<proteinExistence type="predicted"/>
<dbReference type="GeneID" id="34687873"/>
<accession>A0A0C7MWE9</accession>
<name>A0A0C7MWE9_9SACH</name>
<dbReference type="STRING" id="1245769.A0A0C7MWE9"/>
<dbReference type="AlphaFoldDB" id="A0A0C7MWE9"/>
<dbReference type="Gene3D" id="2.60.200.20">
    <property type="match status" value="1"/>
</dbReference>